<dbReference type="NCBIfam" id="TIGR00250">
    <property type="entry name" value="RNAse_H_YqgF"/>
    <property type="match status" value="1"/>
</dbReference>
<evidence type="ECO:0000256" key="5">
    <source>
        <dbReference type="HAMAP-Rule" id="MF_00651"/>
    </source>
</evidence>
<dbReference type="InterPro" id="IPR012337">
    <property type="entry name" value="RNaseH-like_sf"/>
</dbReference>
<protein>
    <recommendedName>
        <fullName evidence="5">Putative pre-16S rRNA nuclease</fullName>
        <ecNumber evidence="5">3.1.-.-</ecNumber>
    </recommendedName>
</protein>
<dbReference type="CDD" id="cd16964">
    <property type="entry name" value="YqgF"/>
    <property type="match status" value="1"/>
</dbReference>
<dbReference type="PANTHER" id="PTHR33317:SF4">
    <property type="entry name" value="POLYNUCLEOTIDYL TRANSFERASE, RIBONUCLEASE H-LIKE SUPERFAMILY PROTEIN"/>
    <property type="match status" value="1"/>
</dbReference>
<evidence type="ECO:0000256" key="2">
    <source>
        <dbReference type="ARBA" id="ARBA00022517"/>
    </source>
</evidence>
<dbReference type="Gene3D" id="3.30.420.140">
    <property type="entry name" value="YqgF/RNase H-like domain"/>
    <property type="match status" value="1"/>
</dbReference>
<comment type="subcellular location">
    <subcellularLocation>
        <location evidence="5">Cytoplasm</location>
    </subcellularLocation>
</comment>
<evidence type="ECO:0000256" key="3">
    <source>
        <dbReference type="ARBA" id="ARBA00022722"/>
    </source>
</evidence>
<evidence type="ECO:0000259" key="6">
    <source>
        <dbReference type="SMART" id="SM00732"/>
    </source>
</evidence>
<keyword evidence="8" id="KW-1185">Reference proteome</keyword>
<feature type="domain" description="YqgF/RNase H-like" evidence="6">
    <location>
        <begin position="1"/>
        <end position="104"/>
    </location>
</feature>
<reference evidence="7 8" key="1">
    <citation type="journal article" date="2022" name="Front. Microbiol.">
        <title>Male-killing mechanisms vary between Spiroplasma species.</title>
        <authorList>
            <person name="Arai H."/>
            <person name="Inoue M."/>
            <person name="Kageyama D."/>
        </authorList>
    </citation>
    <scope>NUCLEOTIDE SEQUENCE [LARGE SCALE GENOMIC DNA]</scope>
    <source>
        <strain evidence="8">sHm</strain>
    </source>
</reference>
<keyword evidence="2 5" id="KW-0690">Ribosome biogenesis</keyword>
<accession>A0ABM8BV57</accession>
<dbReference type="SUPFAM" id="SSF53098">
    <property type="entry name" value="Ribonuclease H-like"/>
    <property type="match status" value="1"/>
</dbReference>
<comment type="similarity">
    <text evidence="5">Belongs to the YqgF HJR family.</text>
</comment>
<dbReference type="Proteomes" id="UP001163387">
    <property type="component" value="Chromosome"/>
</dbReference>
<dbReference type="RefSeq" id="WP_281749598.1">
    <property type="nucleotide sequence ID" value="NZ_AP026933.1"/>
</dbReference>
<evidence type="ECO:0000256" key="1">
    <source>
        <dbReference type="ARBA" id="ARBA00022490"/>
    </source>
</evidence>
<proteinExistence type="inferred from homology"/>
<dbReference type="SMART" id="SM00732">
    <property type="entry name" value="YqgFc"/>
    <property type="match status" value="1"/>
</dbReference>
<organism evidence="7 8">
    <name type="scientific">Spiroplasma ixodetis</name>
    <dbReference type="NCBI Taxonomy" id="2141"/>
    <lineage>
        <taxon>Bacteria</taxon>
        <taxon>Bacillati</taxon>
        <taxon>Mycoplasmatota</taxon>
        <taxon>Mollicutes</taxon>
        <taxon>Entomoplasmatales</taxon>
        <taxon>Spiroplasmataceae</taxon>
        <taxon>Spiroplasma</taxon>
    </lineage>
</organism>
<dbReference type="EMBL" id="AP026933">
    <property type="protein sequence ID" value="BDT03733.1"/>
    <property type="molecule type" value="Genomic_DNA"/>
</dbReference>
<keyword evidence="3 5" id="KW-0540">Nuclease</keyword>
<evidence type="ECO:0000313" key="8">
    <source>
        <dbReference type="Proteomes" id="UP001163387"/>
    </source>
</evidence>
<name>A0ABM8BV57_9MOLU</name>
<dbReference type="HAMAP" id="MF_00651">
    <property type="entry name" value="Nuclease_YqgF"/>
    <property type="match status" value="1"/>
</dbReference>
<gene>
    <name evidence="7" type="ORF">SHM_13790</name>
</gene>
<evidence type="ECO:0000256" key="4">
    <source>
        <dbReference type="ARBA" id="ARBA00022801"/>
    </source>
</evidence>
<keyword evidence="1 5" id="KW-0963">Cytoplasm</keyword>
<dbReference type="PANTHER" id="PTHR33317">
    <property type="entry name" value="POLYNUCLEOTIDYL TRANSFERASE, RIBONUCLEASE H-LIKE SUPERFAMILY PROTEIN"/>
    <property type="match status" value="1"/>
</dbReference>
<sequence>MKYLGIDLGSKTLGLARGEGKIAFSWKTIRFPEHDFNNAIIQLQNVIKEYDADILVFGYPLNMDSTVGPSAKIVLNFIDKFKLTQNNDKLNIVLQDERRTTYSSQQILIKSNVSSNKRKQVKDQLAAAIILQSYFDKITQS</sequence>
<keyword evidence="4 5" id="KW-0378">Hydrolase</keyword>
<dbReference type="InterPro" id="IPR006641">
    <property type="entry name" value="YqgF/RNaseH-like_dom"/>
</dbReference>
<evidence type="ECO:0000313" key="7">
    <source>
        <dbReference type="EMBL" id="BDT03733.1"/>
    </source>
</evidence>
<dbReference type="InterPro" id="IPR005227">
    <property type="entry name" value="YqgF"/>
</dbReference>
<dbReference type="Pfam" id="PF03652">
    <property type="entry name" value="RuvX"/>
    <property type="match status" value="1"/>
</dbReference>
<dbReference type="InterPro" id="IPR037027">
    <property type="entry name" value="YqgF/RNaseH-like_dom_sf"/>
</dbReference>
<dbReference type="EC" id="3.1.-.-" evidence="5"/>
<comment type="function">
    <text evidence="5">Could be a nuclease involved in processing of the 5'-end of pre-16S rRNA.</text>
</comment>